<dbReference type="InterPro" id="IPR029041">
    <property type="entry name" value="FAD-linked_oxidoreductase-like"/>
</dbReference>
<gene>
    <name evidence="3" type="ORF">OCK74_15710</name>
</gene>
<dbReference type="InterPro" id="IPR015659">
    <property type="entry name" value="Proline_oxidase"/>
</dbReference>
<reference evidence="3" key="1">
    <citation type="submission" date="2022-09" db="EMBL/GenBank/DDBJ databases">
        <authorList>
            <person name="Yuan C."/>
            <person name="Ke Z."/>
        </authorList>
    </citation>
    <scope>NUCLEOTIDE SEQUENCE</scope>
    <source>
        <strain evidence="3">LB-8</strain>
    </source>
</reference>
<keyword evidence="1" id="KW-0560">Oxidoreductase</keyword>
<organism evidence="3 4">
    <name type="scientific">Paraflavisolibacter caeni</name>
    <dbReference type="NCBI Taxonomy" id="2982496"/>
    <lineage>
        <taxon>Bacteria</taxon>
        <taxon>Pseudomonadati</taxon>
        <taxon>Bacteroidota</taxon>
        <taxon>Chitinophagia</taxon>
        <taxon>Chitinophagales</taxon>
        <taxon>Chitinophagaceae</taxon>
        <taxon>Paraflavisolibacter</taxon>
    </lineage>
</organism>
<name>A0A9X3B8C8_9BACT</name>
<dbReference type="InterPro" id="IPR002872">
    <property type="entry name" value="Proline_DH_dom"/>
</dbReference>
<evidence type="ECO:0000256" key="1">
    <source>
        <dbReference type="ARBA" id="ARBA00023002"/>
    </source>
</evidence>
<dbReference type="PANTHER" id="PTHR13914">
    <property type="entry name" value="PROLINE OXIDASE"/>
    <property type="match status" value="1"/>
</dbReference>
<dbReference type="AlphaFoldDB" id="A0A9X3B8C8"/>
<comment type="caution">
    <text evidence="3">The sequence shown here is derived from an EMBL/GenBank/DDBJ whole genome shotgun (WGS) entry which is preliminary data.</text>
</comment>
<dbReference type="GO" id="GO:0004657">
    <property type="term" value="F:proline dehydrogenase activity"/>
    <property type="evidence" value="ECO:0007669"/>
    <property type="project" value="InterPro"/>
</dbReference>
<reference evidence="3" key="2">
    <citation type="submission" date="2023-04" db="EMBL/GenBank/DDBJ databases">
        <title>Paracnuella aquatica gen. nov., sp. nov., a member of the family Chitinophagaceae isolated from a hot spring.</title>
        <authorList>
            <person name="Wang C."/>
        </authorList>
    </citation>
    <scope>NUCLEOTIDE SEQUENCE</scope>
    <source>
        <strain evidence="3">LB-8</strain>
    </source>
</reference>
<evidence type="ECO:0000313" key="4">
    <source>
        <dbReference type="Proteomes" id="UP001155483"/>
    </source>
</evidence>
<dbReference type="GO" id="GO:0010133">
    <property type="term" value="P:L-proline catabolic process to L-glutamate"/>
    <property type="evidence" value="ECO:0007669"/>
    <property type="project" value="TreeGrafter"/>
</dbReference>
<dbReference type="Proteomes" id="UP001155483">
    <property type="component" value="Unassembled WGS sequence"/>
</dbReference>
<dbReference type="Pfam" id="PF01619">
    <property type="entry name" value="Pro_dh"/>
    <property type="match status" value="1"/>
</dbReference>
<dbReference type="PANTHER" id="PTHR13914:SF0">
    <property type="entry name" value="PROLINE DEHYDROGENASE 1, MITOCHONDRIAL"/>
    <property type="match status" value="1"/>
</dbReference>
<accession>A0A9X3B8C8</accession>
<dbReference type="Gene3D" id="3.20.20.220">
    <property type="match status" value="1"/>
</dbReference>
<keyword evidence="4" id="KW-1185">Reference proteome</keyword>
<feature type="domain" description="Proline dehydrogenase" evidence="2">
    <location>
        <begin position="82"/>
        <end position="395"/>
    </location>
</feature>
<dbReference type="EMBL" id="JAOTIF010000013">
    <property type="protein sequence ID" value="MCU7550565.1"/>
    <property type="molecule type" value="Genomic_DNA"/>
</dbReference>
<protein>
    <submittedName>
        <fullName evidence="3">Proline dehydrogenase family protein</fullName>
    </submittedName>
</protein>
<evidence type="ECO:0000259" key="2">
    <source>
        <dbReference type="Pfam" id="PF01619"/>
    </source>
</evidence>
<evidence type="ECO:0000313" key="3">
    <source>
        <dbReference type="EMBL" id="MCU7550565.1"/>
    </source>
</evidence>
<sequence length="409" mass="46787">METQAILSFDNTKTAFAYKSNTELKEAYRLFSLMANSWLVTLGTALTPWAIKSGLPVKGVIRKTIFKQFVGGESLQEVTGVAQKLAKYNVQVILDYGVEGKESEEEFDKAKDEFIRVINYASTQPNIPYMSVKVTGLARHSLLEKLHALMQTTEALPLIKRYDRAIQQLSNEELNEWQKVHQRVRSICDISSEKNIGMMIDAEESWVQDPVDAITMLMMKEYNKGRLVIFNTIQLYRHDRLEFLKKSEEAAREHNFTLGVKLVRGAYMEKERERATEKGYTSPIQTDKTATDEDYNKAVKFCIQNIDHVGVVIASHNEYSNMLAVKLMEQKGLPFDHPYVHFSQLYGMSDHITFNLALAGCAVSKYLPFGPIEDVVPYLMRRAEENTSVKGQTSRELNLIKKEIERRGM</sequence>
<dbReference type="RefSeq" id="WP_279298005.1">
    <property type="nucleotide sequence ID" value="NZ_JAOTIF010000013.1"/>
</dbReference>
<dbReference type="GO" id="GO:0071949">
    <property type="term" value="F:FAD binding"/>
    <property type="evidence" value="ECO:0007669"/>
    <property type="project" value="TreeGrafter"/>
</dbReference>
<proteinExistence type="predicted"/>
<dbReference type="SUPFAM" id="SSF51730">
    <property type="entry name" value="FAD-linked oxidoreductase"/>
    <property type="match status" value="1"/>
</dbReference>